<dbReference type="Proteomes" id="UP000006997">
    <property type="component" value="Unassembled WGS sequence"/>
</dbReference>
<evidence type="ECO:0000313" key="1">
    <source>
        <dbReference type="EMBL" id="EJQ94014.1"/>
    </source>
</evidence>
<dbReference type="HOGENOM" id="CLU_2696662_0_0_9"/>
<accession>J8EZ54</accession>
<evidence type="ECO:0000313" key="2">
    <source>
        <dbReference type="Proteomes" id="UP000006997"/>
    </source>
</evidence>
<dbReference type="AlphaFoldDB" id="J8EZ54"/>
<reference evidence="1 2" key="1">
    <citation type="submission" date="2012-04" db="EMBL/GenBank/DDBJ databases">
        <title>The Genome Sequence of Bacillus cereus MC67.</title>
        <authorList>
            <consortium name="The Broad Institute Genome Sequencing Platform"/>
            <consortium name="The Broad Institute Genome Sequencing Center for Infectious Disease"/>
            <person name="Feldgarden M."/>
            <person name="Van der Auwera G.A."/>
            <person name="Mahillon J."/>
            <person name="Duprez V."/>
            <person name="Timmery S."/>
            <person name="Mattelet C."/>
            <person name="Dierick K."/>
            <person name="Sun M."/>
            <person name="Yu Z."/>
            <person name="Zhu L."/>
            <person name="Hu X."/>
            <person name="Shank E.B."/>
            <person name="Swiecicka I."/>
            <person name="Hansen B.M."/>
            <person name="Andrup L."/>
            <person name="Young S.K."/>
            <person name="Zeng Q."/>
            <person name="Gargeya S."/>
            <person name="Fitzgerald M."/>
            <person name="Haas B."/>
            <person name="Abouelleil A."/>
            <person name="Alvarado L."/>
            <person name="Arachchi H.M."/>
            <person name="Berlin A."/>
            <person name="Chapman S.B."/>
            <person name="Goldberg J."/>
            <person name="Griggs A."/>
            <person name="Gujja S."/>
            <person name="Hansen M."/>
            <person name="Howarth C."/>
            <person name="Imamovic A."/>
            <person name="Larimer J."/>
            <person name="McCowen C."/>
            <person name="Montmayeur A."/>
            <person name="Murphy C."/>
            <person name="Neiman D."/>
            <person name="Pearson M."/>
            <person name="Priest M."/>
            <person name="Roberts A."/>
            <person name="Saif S."/>
            <person name="Shea T."/>
            <person name="Sisk P."/>
            <person name="Sykes S."/>
            <person name="Wortman J."/>
            <person name="Nusbaum C."/>
            <person name="Birren B."/>
        </authorList>
    </citation>
    <scope>NUCLEOTIDE SEQUENCE [LARGE SCALE GENOMIC DNA]</scope>
    <source>
        <strain evidence="1 2">MC67</strain>
    </source>
</reference>
<protein>
    <submittedName>
        <fullName evidence="1">Uncharacterized protein</fullName>
    </submittedName>
</protein>
<organism evidence="1 2">
    <name type="scientific">Bacillus cereus MC67</name>
    <dbReference type="NCBI Taxonomy" id="1053219"/>
    <lineage>
        <taxon>Bacteria</taxon>
        <taxon>Bacillati</taxon>
        <taxon>Bacillota</taxon>
        <taxon>Bacilli</taxon>
        <taxon>Bacillales</taxon>
        <taxon>Bacillaceae</taxon>
        <taxon>Bacillus</taxon>
        <taxon>Bacillus cereus group</taxon>
    </lineage>
</organism>
<comment type="caution">
    <text evidence="1">The sequence shown here is derived from an EMBL/GenBank/DDBJ whole genome shotgun (WGS) entry which is preliminary data.</text>
</comment>
<sequence>MTMNIITLINNFKLLFFLTIKMINMTKLINNPSAPMIGKTNLSIVHEYAPNISPIKKTLSHNNKMNPINTQFR</sequence>
<dbReference type="EMBL" id="AHEN01000048">
    <property type="protein sequence ID" value="EJQ94014.1"/>
    <property type="molecule type" value="Genomic_DNA"/>
</dbReference>
<proteinExistence type="predicted"/>
<gene>
    <name evidence="1" type="ORF">II3_05164</name>
</gene>
<name>J8EZ54_BACCE</name>